<comment type="similarity">
    <text evidence="2">Belongs to the cytochrome c-552 family.</text>
</comment>
<comment type="caution">
    <text evidence="12">The sequence shown here is derived from an EMBL/GenBank/DDBJ whole genome shotgun (WGS) entry which is preliminary data.</text>
</comment>
<dbReference type="InterPro" id="IPR036280">
    <property type="entry name" value="Multihaem_cyt_sf"/>
</dbReference>
<comment type="catalytic activity">
    <reaction evidence="10">
        <text>6 Fe(III)-[cytochrome c] + NH4(+) + 2 H2O = 6 Fe(II)-[cytochrome c] + nitrite + 8 H(+)</text>
        <dbReference type="Rhea" id="RHEA:13089"/>
        <dbReference type="Rhea" id="RHEA-COMP:10350"/>
        <dbReference type="Rhea" id="RHEA-COMP:14399"/>
        <dbReference type="ChEBI" id="CHEBI:15377"/>
        <dbReference type="ChEBI" id="CHEBI:15378"/>
        <dbReference type="ChEBI" id="CHEBI:16301"/>
        <dbReference type="ChEBI" id="CHEBI:28938"/>
        <dbReference type="ChEBI" id="CHEBI:29033"/>
        <dbReference type="ChEBI" id="CHEBI:29034"/>
        <dbReference type="EC" id="1.7.2.2"/>
    </reaction>
</comment>
<dbReference type="Proteomes" id="UP000632828">
    <property type="component" value="Unassembled WGS sequence"/>
</dbReference>
<feature type="chain" id="PRO_5035244178" description="nitrite reductase (cytochrome; ammonia-forming)" evidence="11">
    <location>
        <begin position="22"/>
        <end position="505"/>
    </location>
</feature>
<evidence type="ECO:0000256" key="9">
    <source>
        <dbReference type="ARBA" id="ARBA00023004"/>
    </source>
</evidence>
<evidence type="ECO:0000256" key="5">
    <source>
        <dbReference type="ARBA" id="ARBA00022723"/>
    </source>
</evidence>
<dbReference type="Pfam" id="PF02335">
    <property type="entry name" value="Cytochrom_C552"/>
    <property type="match status" value="1"/>
</dbReference>
<evidence type="ECO:0000256" key="7">
    <source>
        <dbReference type="ARBA" id="ARBA00022837"/>
    </source>
</evidence>
<evidence type="ECO:0000256" key="11">
    <source>
        <dbReference type="SAM" id="SignalP"/>
    </source>
</evidence>
<keyword evidence="9" id="KW-0408">Iron</keyword>
<accession>A0A8J6QX97</accession>
<evidence type="ECO:0000256" key="2">
    <source>
        <dbReference type="ARBA" id="ARBA00009288"/>
    </source>
</evidence>
<dbReference type="SUPFAM" id="SSF48695">
    <property type="entry name" value="Multiheme cytochromes"/>
    <property type="match status" value="1"/>
</dbReference>
<protein>
    <recommendedName>
        <fullName evidence="3">nitrite reductase (cytochrome; ammonia-forming)</fullName>
        <ecNumber evidence="3">1.7.2.2</ecNumber>
    </recommendedName>
</protein>
<evidence type="ECO:0000256" key="8">
    <source>
        <dbReference type="ARBA" id="ARBA00023002"/>
    </source>
</evidence>
<dbReference type="EC" id="1.7.2.2" evidence="3"/>
<evidence type="ECO:0000256" key="6">
    <source>
        <dbReference type="ARBA" id="ARBA00022729"/>
    </source>
</evidence>
<keyword evidence="4" id="KW-0349">Heme</keyword>
<dbReference type="PANTHER" id="PTHR30633:SF0">
    <property type="entry name" value="CYTOCHROME C-552"/>
    <property type="match status" value="1"/>
</dbReference>
<sequence>MKKLIALMAMLLLAAGSVAFAEVTYEAVQKVDVSHQSSLKFKNLPQYQSYQKNNEDTQMTEYGGSVPHRKHDDFSPLPKGYRHAQPYLKNLWLGYPFSYQYDRARGHTYAIDDVFKIDRINRYSEKAGLPATCINCKTNTIPDYVNAFGDAFWSSEFHNYRPAHDGKMNSIGCTNCHDQENNFRLAITSFPLDEALKRQGKDWREASRDEMRSLVCAQCHVEYYFETGVHGVAAKPHFPWDNGMNPDDMYEFYSNGEPTPDGFKGAFVDWTHAVSKTPMLKTQHPEYEMYSDSIHGANGVSCADCHMPRIKSGPATISSHHWTSPLKDDVGMSACMGCHGDKTPEFMKGRVEYHQEKVWKQLNIAQEKSVRAHEAVRLAMEYPNLALPNETIINEARELVRKGQWFWDYVSAENSAGFHNPSKALETLALSQQYSDQATQLAIRATDYAIAKDLDKPINELVPPIKEHSRKLQQSQAHLDSHPWLGYLPLLPEAELIWNGYERVK</sequence>
<keyword evidence="8" id="KW-0560">Oxidoreductase</keyword>
<dbReference type="GO" id="GO:0020037">
    <property type="term" value="F:heme binding"/>
    <property type="evidence" value="ECO:0007669"/>
    <property type="project" value="TreeGrafter"/>
</dbReference>
<name>A0A8J6QX97_9BACT</name>
<dbReference type="EMBL" id="JACWUN010000004">
    <property type="protein sequence ID" value="MBD1400077.1"/>
    <property type="molecule type" value="Genomic_DNA"/>
</dbReference>
<keyword evidence="7" id="KW-0106">Calcium</keyword>
<dbReference type="AlphaFoldDB" id="A0A8J6QX97"/>
<evidence type="ECO:0000313" key="13">
    <source>
        <dbReference type="Proteomes" id="UP000632828"/>
    </source>
</evidence>
<dbReference type="GO" id="GO:0042279">
    <property type="term" value="F:nitrite reductase (cytochrome, ammonia-forming) activity"/>
    <property type="evidence" value="ECO:0007669"/>
    <property type="project" value="UniProtKB-EC"/>
</dbReference>
<keyword evidence="13" id="KW-1185">Reference proteome</keyword>
<keyword evidence="5" id="KW-0479">Metal-binding</keyword>
<dbReference type="PIRSF" id="PIRSF000243">
    <property type="entry name" value="Cyt_c552"/>
    <property type="match status" value="1"/>
</dbReference>
<reference evidence="12" key="1">
    <citation type="submission" date="2020-09" db="EMBL/GenBank/DDBJ databases">
        <title>Pelobacter alkaliphilus sp. nov., a novel anaerobic arsenate-reducing bacterium from terrestrial mud volcano.</title>
        <authorList>
            <person name="Khomyakova M.A."/>
            <person name="Merkel A.Y."/>
            <person name="Slobodkin A.I."/>
        </authorList>
    </citation>
    <scope>NUCLEOTIDE SEQUENCE</scope>
    <source>
        <strain evidence="12">M08fum</strain>
    </source>
</reference>
<evidence type="ECO:0000256" key="10">
    <source>
        <dbReference type="ARBA" id="ARBA00049131"/>
    </source>
</evidence>
<feature type="signal peptide" evidence="11">
    <location>
        <begin position="1"/>
        <end position="21"/>
    </location>
</feature>
<evidence type="ECO:0000313" key="12">
    <source>
        <dbReference type="EMBL" id="MBD1400077.1"/>
    </source>
</evidence>
<gene>
    <name evidence="12" type="ORF">ICT70_05260</name>
</gene>
<dbReference type="PANTHER" id="PTHR30633">
    <property type="entry name" value="CYTOCHROME C-552 RESPIRATORY NITRITE REDUCTASE"/>
    <property type="match status" value="1"/>
</dbReference>
<dbReference type="GO" id="GO:0030288">
    <property type="term" value="C:outer membrane-bounded periplasmic space"/>
    <property type="evidence" value="ECO:0007669"/>
    <property type="project" value="TreeGrafter"/>
</dbReference>
<keyword evidence="6 11" id="KW-0732">Signal</keyword>
<evidence type="ECO:0000256" key="1">
    <source>
        <dbReference type="ARBA" id="ARBA00004196"/>
    </source>
</evidence>
<dbReference type="InterPro" id="IPR003321">
    <property type="entry name" value="Cyt_c552"/>
</dbReference>
<evidence type="ECO:0000256" key="3">
    <source>
        <dbReference type="ARBA" id="ARBA00011887"/>
    </source>
</evidence>
<dbReference type="GO" id="GO:0046872">
    <property type="term" value="F:metal ion binding"/>
    <property type="evidence" value="ECO:0007669"/>
    <property type="project" value="UniProtKB-KW"/>
</dbReference>
<dbReference type="GO" id="GO:0019645">
    <property type="term" value="P:anaerobic electron transport chain"/>
    <property type="evidence" value="ECO:0007669"/>
    <property type="project" value="TreeGrafter"/>
</dbReference>
<dbReference type="Gene3D" id="1.10.1130.10">
    <property type="entry name" value="Flavocytochrome C3, Chain A"/>
    <property type="match status" value="1"/>
</dbReference>
<dbReference type="RefSeq" id="WP_191154343.1">
    <property type="nucleotide sequence ID" value="NZ_JACWUN010000004.1"/>
</dbReference>
<dbReference type="Gene3D" id="1.20.140.10">
    <property type="entry name" value="Butyryl-CoA Dehydrogenase, subunit A, domain 3"/>
    <property type="match status" value="1"/>
</dbReference>
<proteinExistence type="inferred from homology"/>
<comment type="subcellular location">
    <subcellularLocation>
        <location evidence="1">Cell envelope</location>
    </subcellularLocation>
</comment>
<dbReference type="CDD" id="cd00548">
    <property type="entry name" value="NrfA-like"/>
    <property type="match status" value="1"/>
</dbReference>
<organism evidence="12 13">
    <name type="scientific">Pelovirga terrestris</name>
    <dbReference type="NCBI Taxonomy" id="2771352"/>
    <lineage>
        <taxon>Bacteria</taxon>
        <taxon>Pseudomonadati</taxon>
        <taxon>Thermodesulfobacteriota</taxon>
        <taxon>Desulfuromonadia</taxon>
        <taxon>Geobacterales</taxon>
        <taxon>Geobacteraceae</taxon>
        <taxon>Pelovirga</taxon>
    </lineage>
</organism>
<evidence type="ECO:0000256" key="4">
    <source>
        <dbReference type="ARBA" id="ARBA00022617"/>
    </source>
</evidence>